<evidence type="ECO:0000259" key="1">
    <source>
        <dbReference type="Pfam" id="PF03537"/>
    </source>
</evidence>
<dbReference type="EMBL" id="CAFBMW010000003">
    <property type="protein sequence ID" value="CAB4920367.1"/>
    <property type="molecule type" value="Genomic_DNA"/>
</dbReference>
<feature type="domain" description="Glycoside-hydrolase family GH114 TIM-barrel" evidence="1">
    <location>
        <begin position="34"/>
        <end position="245"/>
    </location>
</feature>
<accession>A0A6J7HH95</accession>
<organism evidence="2">
    <name type="scientific">freshwater metagenome</name>
    <dbReference type="NCBI Taxonomy" id="449393"/>
    <lineage>
        <taxon>unclassified sequences</taxon>
        <taxon>metagenomes</taxon>
        <taxon>ecological metagenomes</taxon>
    </lineage>
</organism>
<dbReference type="PANTHER" id="PTHR35273:SF2">
    <property type="entry name" value="ALPHA-GALACTOSIDASE"/>
    <property type="match status" value="1"/>
</dbReference>
<dbReference type="InterPro" id="IPR004352">
    <property type="entry name" value="GH114_TIM-barrel"/>
</dbReference>
<proteinExistence type="predicted"/>
<dbReference type="InterPro" id="IPR017853">
    <property type="entry name" value="GH"/>
</dbReference>
<evidence type="ECO:0000313" key="2">
    <source>
        <dbReference type="EMBL" id="CAB4920367.1"/>
    </source>
</evidence>
<dbReference type="Gene3D" id="3.20.20.70">
    <property type="entry name" value="Aldolase class I"/>
    <property type="match status" value="1"/>
</dbReference>
<dbReference type="SUPFAM" id="SSF51445">
    <property type="entry name" value="(Trans)glycosidases"/>
    <property type="match status" value="1"/>
</dbReference>
<protein>
    <submittedName>
        <fullName evidence="2">Unannotated protein</fullName>
    </submittedName>
</protein>
<name>A0A6J7HH95_9ZZZZ</name>
<dbReference type="InterPro" id="IPR013785">
    <property type="entry name" value="Aldolase_TIM"/>
</dbReference>
<reference evidence="2" key="1">
    <citation type="submission" date="2020-05" db="EMBL/GenBank/DDBJ databases">
        <authorList>
            <person name="Chiriac C."/>
            <person name="Salcher M."/>
            <person name="Ghai R."/>
            <person name="Kavagutti S V."/>
        </authorList>
    </citation>
    <scope>NUCLEOTIDE SEQUENCE</scope>
</reference>
<dbReference type="PANTHER" id="PTHR35273">
    <property type="entry name" value="ALPHA-1,4 POLYGALACTOSAMINIDASE, PUTATIVE (AFU_ORTHOLOGUE AFUA_3G07890)-RELATED"/>
    <property type="match status" value="1"/>
</dbReference>
<gene>
    <name evidence="2" type="ORF">UFOPK3662_00581</name>
</gene>
<sequence length="253" mass="27915">MRLLAILMILLALGAPPAAAAVDPVLPPTGTDVDYQLGGAAPPGDHVGIVVRDRTARPAGGRYNICYVNGFQTQPDARRFWLARRDLLLADGGRLVVDEAWGEWILDIRTSAKRERLARIVGRWIDGCGRDGFDAVELDNLDAFARSEGLVRPRHARAFARLLTATAHAAGLAVAQKNWAEWDGTAAGFDFAIAEECGRYDECDRYVESYADHVLVVEYRARDFARTCTAHGDRLAVVLRDRDVTPDGVRRWC</sequence>
<dbReference type="Pfam" id="PF03537">
    <property type="entry name" value="Glyco_hydro_114"/>
    <property type="match status" value="1"/>
</dbReference>
<dbReference type="AlphaFoldDB" id="A0A6J7HH95"/>